<reference evidence="1" key="5">
    <citation type="submission" date="2025-09" db="UniProtKB">
        <authorList>
            <consortium name="Ensembl"/>
        </authorList>
    </citation>
    <scope>IDENTIFICATION</scope>
</reference>
<accession>A0A4W4F8L8</accession>
<organism evidence="1 2">
    <name type="scientific">Electrophorus electricus</name>
    <name type="common">Electric eel</name>
    <name type="synonym">Gymnotus electricus</name>
    <dbReference type="NCBI Taxonomy" id="8005"/>
    <lineage>
        <taxon>Eukaryota</taxon>
        <taxon>Metazoa</taxon>
        <taxon>Chordata</taxon>
        <taxon>Craniata</taxon>
        <taxon>Vertebrata</taxon>
        <taxon>Euteleostomi</taxon>
        <taxon>Actinopterygii</taxon>
        <taxon>Neopterygii</taxon>
        <taxon>Teleostei</taxon>
        <taxon>Ostariophysi</taxon>
        <taxon>Gymnotiformes</taxon>
        <taxon>Gymnotoidei</taxon>
        <taxon>Gymnotidae</taxon>
        <taxon>Electrophorus</taxon>
    </lineage>
</organism>
<reference evidence="1" key="3">
    <citation type="submission" date="2020-05" db="EMBL/GenBank/DDBJ databases">
        <title>Electrophorus electricus (electric eel) genome, fEleEle1, primary haplotype.</title>
        <authorList>
            <person name="Myers G."/>
            <person name="Meyer A."/>
            <person name="Fedrigo O."/>
            <person name="Formenti G."/>
            <person name="Rhie A."/>
            <person name="Tracey A."/>
            <person name="Sims Y."/>
            <person name="Jarvis E.D."/>
        </authorList>
    </citation>
    <scope>NUCLEOTIDE SEQUENCE [LARGE SCALE GENOMIC DNA]</scope>
</reference>
<name>A0A4W4F8L8_ELEEL</name>
<dbReference type="InterPro" id="IPR032727">
    <property type="entry name" value="CLAMP"/>
</dbReference>
<dbReference type="Proteomes" id="UP000314983">
    <property type="component" value="Chromosome 13"/>
</dbReference>
<proteinExistence type="predicted"/>
<sequence>MGPTKDYLHQEFVYENVMYSVQRGFPWSAVAQIASMTKELLHDLKGLEKSEVISLIQRHLVQCQLPLPHAQQKALHDFIMETCVCHHRLYQAFLNGEINLKHTHSHLEICAPPCPLPLCEGTDVATMEKQQVLRELKAADAEKMSEIHRLKEQAKEQLTAELQASLGKKVHLHAFLQAQGDAVKDILMQEIKAIQELLDLKLRQSSLLGPVHSSNVLWFFKKLSTSNSSKPN</sequence>
<dbReference type="PANTHER" id="PTHR28457">
    <property type="entry name" value="COILED-COIL DOMAIN-CONTAINING PROTEIN 189"/>
    <property type="match status" value="1"/>
</dbReference>
<gene>
    <name evidence="1" type="primary">c13h8orf74</name>
</gene>
<dbReference type="OMA" id="QFLADTC"/>
<protein>
    <submittedName>
        <fullName evidence="1">Si:dkey-100n19.2</fullName>
    </submittedName>
</protein>
<dbReference type="PANTHER" id="PTHR28457:SF2">
    <property type="entry name" value="SIMILAR TO 4930578I06RIK PROTEIN"/>
    <property type="match status" value="1"/>
</dbReference>
<evidence type="ECO:0000313" key="1">
    <source>
        <dbReference type="Ensembl" id="ENSEEEP00000020444.2"/>
    </source>
</evidence>
<dbReference type="GeneTree" id="ENSGT01030000234996"/>
<reference evidence="2" key="1">
    <citation type="journal article" date="2014" name="Science">
        <title>Nonhuman genetics. Genomic basis for the convergent evolution of electric organs.</title>
        <authorList>
            <person name="Gallant J.R."/>
            <person name="Traeger L.L."/>
            <person name="Volkening J.D."/>
            <person name="Moffett H."/>
            <person name="Chen P.H."/>
            <person name="Novina C.D."/>
            <person name="Phillips G.N.Jr."/>
            <person name="Anand R."/>
            <person name="Wells G.B."/>
            <person name="Pinch M."/>
            <person name="Guth R."/>
            <person name="Unguez G.A."/>
            <person name="Albert J.S."/>
            <person name="Zakon H.H."/>
            <person name="Samanta M.P."/>
            <person name="Sussman M.R."/>
        </authorList>
    </citation>
    <scope>NUCLEOTIDE SEQUENCE [LARGE SCALE GENOMIC DNA]</scope>
</reference>
<keyword evidence="2" id="KW-1185">Reference proteome</keyword>
<dbReference type="Ensembl" id="ENSEEET00000020671.2">
    <property type="protein sequence ID" value="ENSEEEP00000020444.2"/>
    <property type="gene ID" value="ENSEEEG00000009978.2"/>
</dbReference>
<evidence type="ECO:0000313" key="2">
    <source>
        <dbReference type="Proteomes" id="UP000314983"/>
    </source>
</evidence>
<reference evidence="1" key="4">
    <citation type="submission" date="2025-08" db="UniProtKB">
        <authorList>
            <consortium name="Ensembl"/>
        </authorList>
    </citation>
    <scope>IDENTIFICATION</scope>
</reference>
<dbReference type="AlphaFoldDB" id="A0A4W4F8L8"/>
<reference evidence="2" key="2">
    <citation type="journal article" date="2017" name="Sci. Adv.">
        <title>A tail of two voltages: Proteomic comparison of the three electric organs of the electric eel.</title>
        <authorList>
            <person name="Traeger L.L."/>
            <person name="Sabat G."/>
            <person name="Barrett-Wilt G.A."/>
            <person name="Wells G.B."/>
            <person name="Sussman M.R."/>
        </authorList>
    </citation>
    <scope>NUCLEOTIDE SEQUENCE [LARGE SCALE GENOMIC DNA]</scope>
</reference>